<evidence type="ECO:0000259" key="1">
    <source>
        <dbReference type="Pfam" id="PF06527"/>
    </source>
</evidence>
<dbReference type="HOGENOM" id="CLU_033785_1_0_6"/>
<organism evidence="4 5">
    <name type="scientific">Cycloclasticus zancles 78-ME</name>
    <dbReference type="NCBI Taxonomy" id="1198232"/>
    <lineage>
        <taxon>Bacteria</taxon>
        <taxon>Pseudomonadati</taxon>
        <taxon>Pseudomonadota</taxon>
        <taxon>Gammaproteobacteria</taxon>
        <taxon>Thiotrichales</taxon>
        <taxon>Piscirickettsiaceae</taxon>
        <taxon>Cycloclasticus</taxon>
    </lineage>
</organism>
<evidence type="ECO:0000313" key="4">
    <source>
        <dbReference type="EMBL" id="AGS40806.1"/>
    </source>
</evidence>
<proteinExistence type="predicted"/>
<name>S5TAQ7_9GAMM</name>
<gene>
    <name evidence="3" type="primary">tnsD</name>
    <name evidence="3" type="ORF">CYCME_0219</name>
    <name evidence="4" type="ORF">CYCME_2501</name>
</gene>
<dbReference type="EMBL" id="CP005996">
    <property type="protein sequence ID" value="AGS40806.1"/>
    <property type="molecule type" value="Genomic_DNA"/>
</dbReference>
<accession>S5TAQ7</accession>
<dbReference type="eggNOG" id="COG3677">
    <property type="taxonomic scope" value="Bacteria"/>
</dbReference>
<dbReference type="RefSeq" id="WP_020931879.1">
    <property type="nucleotide sequence ID" value="NC_021917.1"/>
</dbReference>
<dbReference type="KEGG" id="cza:CYCME_0219"/>
<dbReference type="EMBL" id="CP005996">
    <property type="protein sequence ID" value="AGS38561.1"/>
    <property type="molecule type" value="Genomic_DNA"/>
</dbReference>
<feature type="domain" description="Transposon Tn7 transposition protein TnsD C-terminal" evidence="2">
    <location>
        <begin position="309"/>
        <end position="439"/>
    </location>
</feature>
<reference evidence="4 5" key="1">
    <citation type="submission" date="2013-05" db="EMBL/GenBank/DDBJ databases">
        <title>Between feast and famine: a lifestyle of most important marine PAH-degrading bacterium Cycloclasticus sp. 7ME.</title>
        <authorList>
            <person name="Yakimov M.M."/>
            <person name="Messina E."/>
            <person name="Genovese M."/>
            <person name="Denaro R."/>
            <person name="Crisafi F."/>
            <person name="Russo D."/>
            <person name="Cappello S."/>
            <person name="Santisi S."/>
            <person name="Smedile F."/>
            <person name="Golyshina O.V."/>
            <person name="Tran H."/>
            <person name="Pieper D.H."/>
            <person name="Golyshin P.N."/>
            <person name="Giuliano L."/>
        </authorList>
    </citation>
    <scope>NUCLEOTIDE SEQUENCE [LARGE SCALE GENOMIC DNA]</scope>
    <source>
        <strain evidence="4 5">78-ME</strain>
    </source>
</reference>
<dbReference type="InterPro" id="IPR032750">
    <property type="entry name" value="TnsD_C"/>
</dbReference>
<protein>
    <submittedName>
        <fullName evidence="4">Transposon Tn7 transposition protein TnsD</fullName>
    </submittedName>
</protein>
<dbReference type="PATRIC" id="fig|1198232.3.peg.221"/>
<dbReference type="Proteomes" id="UP000015380">
    <property type="component" value="Chromosome"/>
</dbReference>
<sequence>MLGYPPPYPEELLYSTTARAGVHDGETSPKQLLDKVFNNRKVVATVDLPNHVLALAEQYPLALGLVTKTLISRHTLWPIYASFLPRERNKKLKKWMSGSSRGAVHLASGIAASKVKAKQRLFVCLECLKVQKQKYGECFWNRLWQVPLLKVCPAHGPLHTTSVELDGEHRHSYLPVEEAEILEPVKAAAVDSIFSHQTANLLQVQNEGISFSQWTAFYKWFASSQGCFYGRRVDHSKIHETVIQFWGKRWLANAGILPSETETSWLRGLFRKHRKSFSFAEHIVVISALSNGAISIGDAIDKASRMVINSEKVIQEKEPELITENQLSQDQIKWKQLLEQMPPKASRQQNSALYARLYRNHYDWLIYIDSVYHADYITVNKRVDWPQRDKQVTKELRHAYENLSEDLSAPRLSRTFLIHQLEHRATVEKNLHRLPRSSTLLSIYTESITEYQARRLTRAYFSMQERGQEIKRWSLLRQAGLSDERMTAIVAELLKEMLSEST</sequence>
<keyword evidence="5" id="KW-1185">Reference proteome</keyword>
<dbReference type="InterPro" id="IPR009492">
    <property type="entry name" value="TniQ"/>
</dbReference>
<dbReference type="KEGG" id="cza:CYCME_2501"/>
<evidence type="ECO:0000259" key="2">
    <source>
        <dbReference type="Pfam" id="PF15978"/>
    </source>
</evidence>
<evidence type="ECO:0000313" key="5">
    <source>
        <dbReference type="Proteomes" id="UP000015380"/>
    </source>
</evidence>
<evidence type="ECO:0000313" key="3">
    <source>
        <dbReference type="EMBL" id="AGS38561.1"/>
    </source>
</evidence>
<feature type="domain" description="TniQ" evidence="1">
    <location>
        <begin position="5"/>
        <end position="156"/>
    </location>
</feature>
<reference evidence="5" key="2">
    <citation type="journal article" date="2016" name="Environ. Microbiol. Rep.">
        <title>Analysis of defence systems and a conjugative IncP-1 plasmid in the marine polyaromatic hydrocarbons-degrading bacterium Cycloclasticus sp. 78-ME.</title>
        <authorList>
            <person name="Yakimov M.M."/>
            <person name="Crisafi F."/>
            <person name="Messina E."/>
            <person name="Smedile F."/>
            <person name="Lopatina A."/>
            <person name="Denaro R."/>
            <person name="Pieper D.H."/>
            <person name="Golyshin P.N."/>
            <person name="Giuliano L."/>
        </authorList>
    </citation>
    <scope>NUCLEOTIDE SEQUENCE [LARGE SCALE GENOMIC DNA]</scope>
    <source>
        <strain evidence="5">78-ME</strain>
    </source>
</reference>
<dbReference type="AlphaFoldDB" id="S5TAQ7"/>
<dbReference type="Pfam" id="PF15978">
    <property type="entry name" value="TnsD"/>
    <property type="match status" value="1"/>
</dbReference>
<dbReference type="Pfam" id="PF06527">
    <property type="entry name" value="TniQ"/>
    <property type="match status" value="1"/>
</dbReference>